<dbReference type="GO" id="GO:0008932">
    <property type="term" value="F:lytic endotransglycosylase activity"/>
    <property type="evidence" value="ECO:0007669"/>
    <property type="project" value="UniProtKB-UniRule"/>
</dbReference>
<evidence type="ECO:0000256" key="1">
    <source>
        <dbReference type="ARBA" id="ARBA00023239"/>
    </source>
</evidence>
<proteinExistence type="inferred from homology"/>
<dbReference type="EC" id="4.2.2.-" evidence="3"/>
<dbReference type="InterPro" id="IPR009009">
    <property type="entry name" value="RlpA-like_DPBB"/>
</dbReference>
<dbReference type="GO" id="GO:0000270">
    <property type="term" value="P:peptidoglycan metabolic process"/>
    <property type="evidence" value="ECO:0007669"/>
    <property type="project" value="UniProtKB-UniRule"/>
</dbReference>
<evidence type="ECO:0000256" key="2">
    <source>
        <dbReference type="ARBA" id="ARBA00023316"/>
    </source>
</evidence>
<dbReference type="SUPFAM" id="SSF50685">
    <property type="entry name" value="Barwin-like endoglucanases"/>
    <property type="match status" value="1"/>
</dbReference>
<reference evidence="7 8" key="1">
    <citation type="submission" date="2019-06" db="EMBL/GenBank/DDBJ databases">
        <authorList>
            <person name="Li M."/>
        </authorList>
    </citation>
    <scope>NUCLEOTIDE SEQUENCE [LARGE SCALE GENOMIC DNA]</scope>
    <source>
        <strain evidence="7 8">BGMRC6574</strain>
    </source>
</reference>
<comment type="caution">
    <text evidence="7">The sequence shown here is derived from an EMBL/GenBank/DDBJ whole genome shotgun (WGS) entry which is preliminary data.</text>
</comment>
<sequence length="343" mass="35556">MNVNGSGNVSNASHSHAVPLMRAGKIASASFLVAGLAACTTTGNETASVETSTATQFAASHKPAEPAAAKRKKATGVVGKPYKVAGRWYRPKRNPEYDKIGLASWYGPNFHGQRTASGEVYNQHGLSAAHKTLPLPCYVRVTNEMTGDAVTVRVNDRGPFADNRIIDLSNEAAKLLHMRSKGVAKVRVTYVGKASSKSDDTSLLMASYRSGSGDAAPTPSSSGAGTMVASNDSDLGWLPGVSSADASNRSLPVSAAAMVSTKIRTGPAQREIQDVLVPQHAPMPAARPSMAPARPEPARDPAVNAFAPAMGEGQAAGAFRSILANGQHGNVGPTVRNGSGDQD</sequence>
<dbReference type="HAMAP" id="MF_02071">
    <property type="entry name" value="RlpA"/>
    <property type="match status" value="1"/>
</dbReference>
<dbReference type="AlphaFoldDB" id="A0A506UBL3"/>
<keyword evidence="1 3" id="KW-0456">Lyase</keyword>
<evidence type="ECO:0000259" key="6">
    <source>
        <dbReference type="Pfam" id="PF03330"/>
    </source>
</evidence>
<accession>A0A506UBL3</accession>
<dbReference type="InterPro" id="IPR036908">
    <property type="entry name" value="RlpA-like_sf"/>
</dbReference>
<dbReference type="GO" id="GO:0071555">
    <property type="term" value="P:cell wall organization"/>
    <property type="evidence" value="ECO:0007669"/>
    <property type="project" value="UniProtKB-KW"/>
</dbReference>
<evidence type="ECO:0000256" key="4">
    <source>
        <dbReference type="RuleBase" id="RU003495"/>
    </source>
</evidence>
<gene>
    <name evidence="3" type="primary">rlpA</name>
    <name evidence="7" type="ORF">FJU11_03820</name>
</gene>
<dbReference type="OrthoDB" id="9779128at2"/>
<feature type="compositionally biased region" description="Low complexity" evidence="5">
    <location>
        <begin position="283"/>
        <end position="293"/>
    </location>
</feature>
<feature type="region of interest" description="Disordered" evidence="5">
    <location>
        <begin position="283"/>
        <end position="303"/>
    </location>
</feature>
<name>A0A506UBL3_9HYPH</name>
<organism evidence="7 8">
    <name type="scientific">Pararhizobium mangrovi</name>
    <dbReference type="NCBI Taxonomy" id="2590452"/>
    <lineage>
        <taxon>Bacteria</taxon>
        <taxon>Pseudomonadati</taxon>
        <taxon>Pseudomonadota</taxon>
        <taxon>Alphaproteobacteria</taxon>
        <taxon>Hyphomicrobiales</taxon>
        <taxon>Rhizobiaceae</taxon>
        <taxon>Rhizobium/Agrobacterium group</taxon>
        <taxon>Pararhizobium</taxon>
    </lineage>
</organism>
<dbReference type="Pfam" id="PF03330">
    <property type="entry name" value="DPBB_1"/>
    <property type="match status" value="1"/>
</dbReference>
<protein>
    <recommendedName>
        <fullName evidence="3">Endolytic peptidoglycan transglycosylase RlpA</fullName>
        <ecNumber evidence="3">4.2.2.-</ecNumber>
    </recommendedName>
</protein>
<dbReference type="InterPro" id="IPR034718">
    <property type="entry name" value="RlpA"/>
</dbReference>
<dbReference type="CDD" id="cd22268">
    <property type="entry name" value="DPBB_RlpA-like"/>
    <property type="match status" value="1"/>
</dbReference>
<dbReference type="PANTHER" id="PTHR34183">
    <property type="entry name" value="ENDOLYTIC PEPTIDOGLYCAN TRANSGLYCOSYLASE RLPA"/>
    <property type="match status" value="1"/>
</dbReference>
<evidence type="ECO:0000313" key="8">
    <source>
        <dbReference type="Proteomes" id="UP000320314"/>
    </source>
</evidence>
<keyword evidence="8" id="KW-1185">Reference proteome</keyword>
<evidence type="ECO:0000313" key="7">
    <source>
        <dbReference type="EMBL" id="TPW31330.1"/>
    </source>
</evidence>
<dbReference type="Proteomes" id="UP000320314">
    <property type="component" value="Unassembled WGS sequence"/>
</dbReference>
<keyword evidence="2 3" id="KW-0961">Cell wall biogenesis/degradation</keyword>
<evidence type="ECO:0000256" key="3">
    <source>
        <dbReference type="HAMAP-Rule" id="MF_02071"/>
    </source>
</evidence>
<dbReference type="PANTHER" id="PTHR34183:SF1">
    <property type="entry name" value="ENDOLYTIC PEPTIDOGLYCAN TRANSGLYCOSYLASE RLPA"/>
    <property type="match status" value="1"/>
</dbReference>
<feature type="domain" description="RlpA-like protein double-psi beta-barrel" evidence="6">
    <location>
        <begin position="101"/>
        <end position="188"/>
    </location>
</feature>
<dbReference type="Gene3D" id="2.40.40.10">
    <property type="entry name" value="RlpA-like domain"/>
    <property type="match status" value="1"/>
</dbReference>
<comment type="function">
    <text evidence="3">Lytic transglycosylase with a strong preference for naked glycan strands that lack stem peptides.</text>
</comment>
<evidence type="ECO:0000256" key="5">
    <source>
        <dbReference type="SAM" id="MobiDB-lite"/>
    </source>
</evidence>
<dbReference type="NCBIfam" id="TIGR00413">
    <property type="entry name" value="rlpA"/>
    <property type="match status" value="1"/>
</dbReference>
<dbReference type="EMBL" id="VHLH01000004">
    <property type="protein sequence ID" value="TPW31330.1"/>
    <property type="molecule type" value="Genomic_DNA"/>
</dbReference>
<comment type="similarity">
    <text evidence="3 4">Belongs to the RlpA family.</text>
</comment>
<dbReference type="InterPro" id="IPR012997">
    <property type="entry name" value="RplA"/>
</dbReference>